<dbReference type="KEGG" id="ccun:CCUN_1350"/>
<evidence type="ECO:0000313" key="3">
    <source>
        <dbReference type="EMBL" id="ARJ56938.1"/>
    </source>
</evidence>
<comment type="catalytic activity">
    <reaction evidence="1">
        <text>thiamine + H2O = 5-(2-hydroxyethyl)-4-methylthiazole + 4-amino-5-hydroxymethyl-2-methylpyrimidine + H(+)</text>
        <dbReference type="Rhea" id="RHEA:17509"/>
        <dbReference type="ChEBI" id="CHEBI:15377"/>
        <dbReference type="ChEBI" id="CHEBI:15378"/>
        <dbReference type="ChEBI" id="CHEBI:16892"/>
        <dbReference type="ChEBI" id="CHEBI:17957"/>
        <dbReference type="ChEBI" id="CHEBI:18385"/>
        <dbReference type="EC" id="3.5.99.2"/>
    </reaction>
</comment>
<comment type="similarity">
    <text evidence="1">Belongs to the TenA family.</text>
</comment>
<dbReference type="PANTHER" id="PTHR43198">
    <property type="entry name" value="BIFUNCTIONAL TH2 PROTEIN"/>
    <property type="match status" value="1"/>
</dbReference>
<dbReference type="UniPathway" id="UPA00060"/>
<keyword evidence="1" id="KW-0378">Hydrolase</keyword>
<organism evidence="3 4">
    <name type="scientific">Campylobacter cuniculorum DSM 23162 = LMG 24588</name>
    <dbReference type="NCBI Taxonomy" id="1121267"/>
    <lineage>
        <taxon>Bacteria</taxon>
        <taxon>Pseudomonadati</taxon>
        <taxon>Campylobacterota</taxon>
        <taxon>Epsilonproteobacteria</taxon>
        <taxon>Campylobacterales</taxon>
        <taxon>Campylobacteraceae</taxon>
        <taxon>Campylobacter</taxon>
    </lineage>
</organism>
<accession>A0A1W6BXZ5</accession>
<dbReference type="GO" id="GO:0009229">
    <property type="term" value="P:thiamine diphosphate biosynthetic process"/>
    <property type="evidence" value="ECO:0007669"/>
    <property type="project" value="UniProtKB-UniPathway"/>
</dbReference>
<proteinExistence type="inferred from homology"/>
<dbReference type="Proteomes" id="UP000192902">
    <property type="component" value="Chromosome"/>
</dbReference>
<comment type="function">
    <text evidence="1">Catalyzes an amino-pyrimidine hydrolysis reaction at the C5' of the pyrimidine moiety of thiamine compounds, a reaction that is part of a thiamine salvage pathway.</text>
</comment>
<comment type="catalytic activity">
    <reaction evidence="1">
        <text>4-amino-5-aminomethyl-2-methylpyrimidine + H2O = 4-amino-5-hydroxymethyl-2-methylpyrimidine + NH4(+)</text>
        <dbReference type="Rhea" id="RHEA:31799"/>
        <dbReference type="ChEBI" id="CHEBI:15377"/>
        <dbReference type="ChEBI" id="CHEBI:16892"/>
        <dbReference type="ChEBI" id="CHEBI:28938"/>
        <dbReference type="ChEBI" id="CHEBI:63416"/>
        <dbReference type="EC" id="3.5.99.2"/>
    </reaction>
</comment>
<sequence length="221" mass="25774">MLFQRLIKENSKIWDAYLHHNFVKKLENGSLAMENFLFYLKQDYIYLIHYAQCYALLALNANNAKELHFAMKFQNYILEGELELHKSILKLGIDAERLSVKDESIVNIAYTRYMLNVGQSGDFLDLLVALSACAIGYGYIGKELYEKLGAKGLENHTYREWILTYSGKEFQDEIKEFEDFLNSYSNQTSKEKFDKLNTIFGAVVRLETAFWQHALTMNLEI</sequence>
<dbReference type="EMBL" id="CP020867">
    <property type="protein sequence ID" value="ARJ56938.1"/>
    <property type="molecule type" value="Genomic_DNA"/>
</dbReference>
<dbReference type="GO" id="GO:0050334">
    <property type="term" value="F:thiaminase activity"/>
    <property type="evidence" value="ECO:0007669"/>
    <property type="project" value="UniProtKB-EC"/>
</dbReference>
<dbReference type="RefSeq" id="WP_027306542.1">
    <property type="nucleotide sequence ID" value="NZ_CP020867.1"/>
</dbReference>
<dbReference type="GO" id="GO:0009228">
    <property type="term" value="P:thiamine biosynthetic process"/>
    <property type="evidence" value="ECO:0007669"/>
    <property type="project" value="UniProtKB-KW"/>
</dbReference>
<dbReference type="NCBIfam" id="TIGR04306">
    <property type="entry name" value="salvage_TenA"/>
    <property type="match status" value="1"/>
</dbReference>
<dbReference type="InterPro" id="IPR027574">
    <property type="entry name" value="Thiaminase_II"/>
</dbReference>
<protein>
    <recommendedName>
        <fullName evidence="1">Aminopyrimidine aminohydrolase</fullName>
        <ecNumber evidence="1">3.5.99.2</ecNumber>
    </recommendedName>
</protein>
<dbReference type="Gene3D" id="1.20.910.10">
    <property type="entry name" value="Heme oxygenase-like"/>
    <property type="match status" value="1"/>
</dbReference>
<dbReference type="InterPro" id="IPR050967">
    <property type="entry name" value="Thiamine_Salvage_TenA"/>
</dbReference>
<dbReference type="EC" id="3.5.99.2" evidence="1"/>
<dbReference type="Pfam" id="PF03070">
    <property type="entry name" value="TENA_THI-4"/>
    <property type="match status" value="1"/>
</dbReference>
<dbReference type="PANTHER" id="PTHR43198:SF2">
    <property type="entry name" value="SI:CH1073-67J19.1-RELATED"/>
    <property type="match status" value="1"/>
</dbReference>
<dbReference type="STRING" id="1121267.CCUN_1350"/>
<dbReference type="InterPro" id="IPR004305">
    <property type="entry name" value="Thiaminase-2/PQQC"/>
</dbReference>
<feature type="domain" description="Thiaminase-2/PQQC" evidence="2">
    <location>
        <begin position="11"/>
        <end position="216"/>
    </location>
</feature>
<keyword evidence="1" id="KW-0784">Thiamine biosynthesis</keyword>
<dbReference type="InterPro" id="IPR016084">
    <property type="entry name" value="Haem_Oase-like_multi-hlx"/>
</dbReference>
<evidence type="ECO:0000259" key="2">
    <source>
        <dbReference type="Pfam" id="PF03070"/>
    </source>
</evidence>
<name>A0A1W6BXZ5_9BACT</name>
<dbReference type="AlphaFoldDB" id="A0A1W6BXZ5"/>
<comment type="pathway">
    <text evidence="1">Cofactor biosynthesis; thiamine diphosphate biosynthesis.</text>
</comment>
<evidence type="ECO:0000256" key="1">
    <source>
        <dbReference type="RuleBase" id="RU363093"/>
    </source>
</evidence>
<dbReference type="OrthoDB" id="34166at2"/>
<dbReference type="SUPFAM" id="SSF48613">
    <property type="entry name" value="Heme oxygenase-like"/>
    <property type="match status" value="1"/>
</dbReference>
<dbReference type="GO" id="GO:0005829">
    <property type="term" value="C:cytosol"/>
    <property type="evidence" value="ECO:0007669"/>
    <property type="project" value="TreeGrafter"/>
</dbReference>
<evidence type="ECO:0000313" key="4">
    <source>
        <dbReference type="Proteomes" id="UP000192902"/>
    </source>
</evidence>
<dbReference type="eggNOG" id="COG0819">
    <property type="taxonomic scope" value="Bacteria"/>
</dbReference>
<reference evidence="3 4" key="1">
    <citation type="submission" date="2017-04" db="EMBL/GenBank/DDBJ databases">
        <title>Complete genome sequence of the Campylobacter cuniculorum type strain LMG24588.</title>
        <authorList>
            <person name="Miller W.G."/>
            <person name="Yee E."/>
            <person name="Revez J."/>
            <person name="Bono J.L."/>
            <person name="Rossi M."/>
        </authorList>
    </citation>
    <scope>NUCLEOTIDE SEQUENCE [LARGE SCALE GENOMIC DNA]</scope>
    <source>
        <strain evidence="3 4">LMG 24588</strain>
    </source>
</reference>
<dbReference type="CDD" id="cd19367">
    <property type="entry name" value="TenA_C_ScTHI20-like"/>
    <property type="match status" value="1"/>
</dbReference>
<gene>
    <name evidence="3" type="ORF">CCUN_1350</name>
</gene>